<dbReference type="Pfam" id="PF00023">
    <property type="entry name" value="Ank"/>
    <property type="match status" value="1"/>
</dbReference>
<dbReference type="AlphaFoldDB" id="T1FD12"/>
<dbReference type="InterPro" id="IPR036770">
    <property type="entry name" value="Ankyrin_rpt-contain_sf"/>
</dbReference>
<dbReference type="SUPFAM" id="SSF48403">
    <property type="entry name" value="Ankyrin repeat"/>
    <property type="match status" value="1"/>
</dbReference>
<evidence type="ECO:0000313" key="6">
    <source>
        <dbReference type="Proteomes" id="UP000015101"/>
    </source>
</evidence>
<reference evidence="6" key="1">
    <citation type="submission" date="2012-12" db="EMBL/GenBank/DDBJ databases">
        <authorList>
            <person name="Hellsten U."/>
            <person name="Grimwood J."/>
            <person name="Chapman J.A."/>
            <person name="Shapiro H."/>
            <person name="Aerts A."/>
            <person name="Otillar R.P."/>
            <person name="Terry A.Y."/>
            <person name="Boore J.L."/>
            <person name="Simakov O."/>
            <person name="Marletaz F."/>
            <person name="Cho S.-J."/>
            <person name="Edsinger-Gonzales E."/>
            <person name="Havlak P."/>
            <person name="Kuo D.-H."/>
            <person name="Larsson T."/>
            <person name="Lv J."/>
            <person name="Arendt D."/>
            <person name="Savage R."/>
            <person name="Osoegawa K."/>
            <person name="de Jong P."/>
            <person name="Lindberg D.R."/>
            <person name="Seaver E.C."/>
            <person name="Weisblat D.A."/>
            <person name="Putnam N.H."/>
            <person name="Grigoriev I.V."/>
            <person name="Rokhsar D.S."/>
        </authorList>
    </citation>
    <scope>NUCLEOTIDE SEQUENCE</scope>
</reference>
<protein>
    <recommendedName>
        <fullName evidence="7">SOCS box domain-containing protein</fullName>
    </recommendedName>
</protein>
<dbReference type="Gene3D" id="1.25.40.20">
    <property type="entry name" value="Ankyrin repeat-containing domain"/>
    <property type="match status" value="2"/>
</dbReference>
<evidence type="ECO:0000256" key="1">
    <source>
        <dbReference type="ARBA" id="ARBA00022737"/>
    </source>
</evidence>
<dbReference type="SMART" id="SM00248">
    <property type="entry name" value="ANK"/>
    <property type="match status" value="5"/>
</dbReference>
<dbReference type="InParanoid" id="T1FD12"/>
<dbReference type="KEGG" id="hro:HELRODRAFT_178284"/>
<keyword evidence="6" id="KW-1185">Reference proteome</keyword>
<evidence type="ECO:0000256" key="3">
    <source>
        <dbReference type="PROSITE-ProRule" id="PRU00023"/>
    </source>
</evidence>
<accession>T1FD12</accession>
<feature type="repeat" description="ANK" evidence="3">
    <location>
        <begin position="108"/>
        <end position="140"/>
    </location>
</feature>
<keyword evidence="1" id="KW-0677">Repeat</keyword>
<evidence type="ECO:0000256" key="2">
    <source>
        <dbReference type="ARBA" id="ARBA00023043"/>
    </source>
</evidence>
<dbReference type="Proteomes" id="UP000015101">
    <property type="component" value="Unassembled WGS sequence"/>
</dbReference>
<proteinExistence type="predicted"/>
<dbReference type="eggNOG" id="KOG0508">
    <property type="taxonomic scope" value="Eukaryota"/>
</dbReference>
<dbReference type="PANTHER" id="PTHR24173:SF83">
    <property type="entry name" value="SOCS BOX DOMAIN-CONTAINING PROTEIN"/>
    <property type="match status" value="1"/>
</dbReference>
<evidence type="ECO:0000313" key="5">
    <source>
        <dbReference type="EnsemblMetazoa" id="HelroP178284"/>
    </source>
</evidence>
<dbReference type="Pfam" id="PF12796">
    <property type="entry name" value="Ank_2"/>
    <property type="match status" value="1"/>
</dbReference>
<dbReference type="PANTHER" id="PTHR24173">
    <property type="entry name" value="ANKYRIN REPEAT CONTAINING"/>
    <property type="match status" value="1"/>
</dbReference>
<reference evidence="5" key="3">
    <citation type="submission" date="2015-06" db="UniProtKB">
        <authorList>
            <consortium name="EnsemblMetazoa"/>
        </authorList>
    </citation>
    <scope>IDENTIFICATION</scope>
</reference>
<dbReference type="EnsemblMetazoa" id="HelroT178284">
    <property type="protein sequence ID" value="HelroP178284"/>
    <property type="gene ID" value="HelroG178284"/>
</dbReference>
<dbReference type="OMA" id="HTVINHI"/>
<feature type="repeat" description="ANK" evidence="3">
    <location>
        <begin position="586"/>
        <end position="620"/>
    </location>
</feature>
<evidence type="ECO:0008006" key="7">
    <source>
        <dbReference type="Google" id="ProtNLM"/>
    </source>
</evidence>
<keyword evidence="2 3" id="KW-0040">ANK repeat</keyword>
<dbReference type="OrthoDB" id="5806726at2759"/>
<evidence type="ECO:0000313" key="4">
    <source>
        <dbReference type="EMBL" id="ESN97175.1"/>
    </source>
</evidence>
<dbReference type="GeneID" id="20206711"/>
<feature type="repeat" description="ANK" evidence="3">
    <location>
        <begin position="140"/>
        <end position="172"/>
    </location>
</feature>
<organism evidence="5 6">
    <name type="scientific">Helobdella robusta</name>
    <name type="common">Californian leech</name>
    <dbReference type="NCBI Taxonomy" id="6412"/>
    <lineage>
        <taxon>Eukaryota</taxon>
        <taxon>Metazoa</taxon>
        <taxon>Spiralia</taxon>
        <taxon>Lophotrochozoa</taxon>
        <taxon>Annelida</taxon>
        <taxon>Clitellata</taxon>
        <taxon>Hirudinea</taxon>
        <taxon>Rhynchobdellida</taxon>
        <taxon>Glossiphoniidae</taxon>
        <taxon>Helobdella</taxon>
    </lineage>
</organism>
<dbReference type="CTD" id="20206711"/>
<dbReference type="PROSITE" id="PS50297">
    <property type="entry name" value="ANK_REP_REGION"/>
    <property type="match status" value="2"/>
</dbReference>
<dbReference type="HOGENOM" id="CLU_399167_0_0_1"/>
<dbReference type="PROSITE" id="PS50088">
    <property type="entry name" value="ANK_REPEAT"/>
    <property type="match status" value="3"/>
</dbReference>
<dbReference type="InterPro" id="IPR002110">
    <property type="entry name" value="Ankyrin_rpt"/>
</dbReference>
<gene>
    <name evidence="5" type="primary">20206711</name>
    <name evidence="4" type="ORF">HELRODRAFT_178284</name>
</gene>
<name>T1FD12_HELRO</name>
<dbReference type="EMBL" id="AMQM01006364">
    <property type="status" value="NOT_ANNOTATED_CDS"/>
    <property type="molecule type" value="Genomic_DNA"/>
</dbReference>
<sequence length="690" mass="77486">MDETDEENEIASVDCGLTGVEVYAAIFSDRFRDACSHGDVQMMSSILDDLSQADQVELIHRLSFPFGPPIFEAISSSQINAVEFILEKGYNIETEYEIDINMPILLKDKCTALCVACACGDIDSVKILLKHNADVNHVSLNATPIIYASQYNNVELVSLLLSHGADVNLMPTSYSSQIVFVPLFQACMNGHSETAELLMEKVENKIGVERKICYLGLLGAQCINNYEDFERGVMFWKTALQSLAELCQTELISSNIRSSDSEMMQKLKKFYADSSKHTVINHISFQGVNNSKPVDKADPPTEFNITSPLYESAFKDMQLCSTLEELETLSKDKKKLTLQALLVLQDILGPSHSETVASMDKAAKTFMELGDLEFSCKILLYGAESNDKNNITEKTSQYCSLLAENLLKCIYGDEGQRNFINFSSLKFIIFATLELIIKGMVRIQKNVFLQDSNLSEGSQIFHAYAQPGFKCVFTIRLFTELVESFMALLRTLFDILPSQACQYNENDDKIMTELKRSVSSLISLCHKTTPPFSKFSLESEMMKIAVCGDHSALSTLYFHQGELFPNLVVLDFLLICGISTNCVDFQGETPLHHGIDCSYPNREVIIKLLEYGADVDICNRQGITPYKMLFQTPKLNINPFNYMTLKCLAATAIIKYHIPYNGELPKLVESFVSMHSMPRIQLLFKKNQTV</sequence>
<reference evidence="4 6" key="2">
    <citation type="journal article" date="2013" name="Nature">
        <title>Insights into bilaterian evolution from three spiralian genomes.</title>
        <authorList>
            <person name="Simakov O."/>
            <person name="Marletaz F."/>
            <person name="Cho S.J."/>
            <person name="Edsinger-Gonzales E."/>
            <person name="Havlak P."/>
            <person name="Hellsten U."/>
            <person name="Kuo D.H."/>
            <person name="Larsson T."/>
            <person name="Lv J."/>
            <person name="Arendt D."/>
            <person name="Savage R."/>
            <person name="Osoegawa K."/>
            <person name="de Jong P."/>
            <person name="Grimwood J."/>
            <person name="Chapman J.A."/>
            <person name="Shapiro H."/>
            <person name="Aerts A."/>
            <person name="Otillar R.P."/>
            <person name="Terry A.Y."/>
            <person name="Boore J.L."/>
            <person name="Grigoriev I.V."/>
            <person name="Lindberg D.R."/>
            <person name="Seaver E.C."/>
            <person name="Weisblat D.A."/>
            <person name="Putnam N.H."/>
            <person name="Rokhsar D.S."/>
        </authorList>
    </citation>
    <scope>NUCLEOTIDE SEQUENCE</scope>
</reference>
<dbReference type="STRING" id="6412.T1FD12"/>
<dbReference type="RefSeq" id="XP_009024671.1">
    <property type="nucleotide sequence ID" value="XM_009026423.1"/>
</dbReference>
<dbReference type="EMBL" id="KB097417">
    <property type="protein sequence ID" value="ESN97175.1"/>
    <property type="molecule type" value="Genomic_DNA"/>
</dbReference>